<dbReference type="RefSeq" id="WP_143777172.1">
    <property type="nucleotide sequence ID" value="NZ_OZ260107.1"/>
</dbReference>
<dbReference type="AlphaFoldDB" id="A0A553WBB6"/>
<proteinExistence type="predicted"/>
<organism evidence="3 4">
    <name type="scientific">Sphingorhabdus contaminans</name>
    <dbReference type="NCBI Taxonomy" id="1343899"/>
    <lineage>
        <taxon>Bacteria</taxon>
        <taxon>Pseudomonadati</taxon>
        <taxon>Pseudomonadota</taxon>
        <taxon>Alphaproteobacteria</taxon>
        <taxon>Sphingomonadales</taxon>
        <taxon>Sphingomonadaceae</taxon>
        <taxon>Sphingorhabdus</taxon>
    </lineage>
</organism>
<dbReference type="OrthoDB" id="7173531at2"/>
<feature type="domain" description="Ferrous iron transporter FeoA-like" evidence="2">
    <location>
        <begin position="4"/>
        <end position="81"/>
    </location>
</feature>
<protein>
    <submittedName>
        <fullName evidence="3">Ferrous iron transport protein A</fullName>
    </submittedName>
</protein>
<evidence type="ECO:0000256" key="1">
    <source>
        <dbReference type="ARBA" id="ARBA00023004"/>
    </source>
</evidence>
<evidence type="ECO:0000313" key="3">
    <source>
        <dbReference type="EMBL" id="TSB01952.1"/>
    </source>
</evidence>
<dbReference type="Gene3D" id="2.30.30.90">
    <property type="match status" value="1"/>
</dbReference>
<reference evidence="3 4" key="1">
    <citation type="submission" date="2019-07" db="EMBL/GenBank/DDBJ databases">
        <authorList>
            <person name="Park M."/>
        </authorList>
    </citation>
    <scope>NUCLEOTIDE SEQUENCE [LARGE SCALE GENOMIC DNA]</scope>
    <source>
        <strain evidence="3 4">KCTC32445</strain>
    </source>
</reference>
<dbReference type="Pfam" id="PF04023">
    <property type="entry name" value="FeoA"/>
    <property type="match status" value="1"/>
</dbReference>
<dbReference type="GO" id="GO:0046914">
    <property type="term" value="F:transition metal ion binding"/>
    <property type="evidence" value="ECO:0007669"/>
    <property type="project" value="InterPro"/>
</dbReference>
<comment type="caution">
    <text evidence="3">The sequence shown here is derived from an EMBL/GenBank/DDBJ whole genome shotgun (WGS) entry which is preliminary data.</text>
</comment>
<dbReference type="EMBL" id="VKKU01000002">
    <property type="protein sequence ID" value="TSB01952.1"/>
    <property type="molecule type" value="Genomic_DNA"/>
</dbReference>
<dbReference type="SUPFAM" id="SSF50037">
    <property type="entry name" value="C-terminal domain of transcriptional repressors"/>
    <property type="match status" value="1"/>
</dbReference>
<dbReference type="Proteomes" id="UP000320160">
    <property type="component" value="Unassembled WGS sequence"/>
</dbReference>
<dbReference type="InterPro" id="IPR008988">
    <property type="entry name" value="Transcriptional_repressor_C"/>
</dbReference>
<keyword evidence="1" id="KW-0408">Iron</keyword>
<dbReference type="InterPro" id="IPR007167">
    <property type="entry name" value="Fe-transptr_FeoA-like"/>
</dbReference>
<gene>
    <name evidence="3" type="ORF">FOM92_12435</name>
</gene>
<accession>A0A553WBB6</accession>
<dbReference type="InterPro" id="IPR038157">
    <property type="entry name" value="FeoA_core_dom"/>
</dbReference>
<sequence length="83" mass="9442">MTSVQLDHLLLNSHAQVRSINWAAIPENEGHRLRSLGLEEGVEVEVLHKGMLLWRDPIAVRVGRMRIAMRRKVASAIFCELSE</sequence>
<evidence type="ECO:0000313" key="4">
    <source>
        <dbReference type="Proteomes" id="UP000320160"/>
    </source>
</evidence>
<evidence type="ECO:0000259" key="2">
    <source>
        <dbReference type="SMART" id="SM00899"/>
    </source>
</evidence>
<keyword evidence="4" id="KW-1185">Reference proteome</keyword>
<name>A0A553WBB6_9SPHN</name>
<dbReference type="SMART" id="SM00899">
    <property type="entry name" value="FeoA"/>
    <property type="match status" value="1"/>
</dbReference>